<protein>
    <submittedName>
        <fullName evidence="2">Uncharacterized protein</fullName>
    </submittedName>
</protein>
<comment type="caution">
    <text evidence="2">The sequence shown here is derived from an EMBL/GenBank/DDBJ whole genome shotgun (WGS) entry which is preliminary data.</text>
</comment>
<reference evidence="2" key="2">
    <citation type="submission" date="2021-08" db="EMBL/GenBank/DDBJ databases">
        <authorList>
            <person name="Tani A."/>
            <person name="Ola A."/>
            <person name="Ogura Y."/>
            <person name="Katsura K."/>
            <person name="Hayashi T."/>
        </authorList>
    </citation>
    <scope>NUCLEOTIDE SEQUENCE</scope>
    <source>
        <strain evidence="2">NBRC 103626</strain>
    </source>
</reference>
<dbReference type="Proteomes" id="UP001055108">
    <property type="component" value="Unassembled WGS sequence"/>
</dbReference>
<gene>
    <name evidence="2" type="ORF">NBEOAGPD_0698</name>
</gene>
<name>A0AA37MA45_9HYPH</name>
<organism evidence="2 3">
    <name type="scientific">Methylobacterium gregans</name>
    <dbReference type="NCBI Taxonomy" id="374424"/>
    <lineage>
        <taxon>Bacteria</taxon>
        <taxon>Pseudomonadati</taxon>
        <taxon>Pseudomonadota</taxon>
        <taxon>Alphaproteobacteria</taxon>
        <taxon>Hyphomicrobiales</taxon>
        <taxon>Methylobacteriaceae</taxon>
        <taxon>Methylobacterium</taxon>
    </lineage>
</organism>
<dbReference type="AlphaFoldDB" id="A0AA37MA45"/>
<evidence type="ECO:0000313" key="3">
    <source>
        <dbReference type="Proteomes" id="UP001055108"/>
    </source>
</evidence>
<reference evidence="2" key="1">
    <citation type="journal article" date="2016" name="Front. Microbiol.">
        <title>Genome Sequence of the Piezophilic, Mesophilic Sulfate-Reducing Bacterium Desulfovibrio indicus J2T.</title>
        <authorList>
            <person name="Cao J."/>
            <person name="Maignien L."/>
            <person name="Shao Z."/>
            <person name="Alain K."/>
            <person name="Jebbar M."/>
        </authorList>
    </citation>
    <scope>NUCLEOTIDE SEQUENCE</scope>
    <source>
        <strain evidence="2">NBRC 103626</strain>
    </source>
</reference>
<proteinExistence type="predicted"/>
<sequence length="88" mass="9240">MVMVVAPIEVNGTVVTVVMVPLVTMAVTVAMVLVVLPVMVVVPRTMAIPLRRGGAGNQDNRRDGKSCETCFHGDDLPVLECPNLGAAP</sequence>
<evidence type="ECO:0000256" key="1">
    <source>
        <dbReference type="SAM" id="Phobius"/>
    </source>
</evidence>
<feature type="transmembrane region" description="Helical" evidence="1">
    <location>
        <begin position="20"/>
        <end position="42"/>
    </location>
</feature>
<keyword evidence="3" id="KW-1185">Reference proteome</keyword>
<keyword evidence="1" id="KW-1133">Transmembrane helix</keyword>
<accession>A0AA37MA45</accession>
<evidence type="ECO:0000313" key="2">
    <source>
        <dbReference type="EMBL" id="GJD77493.1"/>
    </source>
</evidence>
<keyword evidence="1" id="KW-0812">Transmembrane</keyword>
<keyword evidence="1" id="KW-0472">Membrane</keyword>
<dbReference type="EMBL" id="BPQM01000014">
    <property type="protein sequence ID" value="GJD77493.1"/>
    <property type="molecule type" value="Genomic_DNA"/>
</dbReference>